<dbReference type="InterPro" id="IPR040976">
    <property type="entry name" value="Pkinase_fungal"/>
</dbReference>
<evidence type="ECO:0000313" key="3">
    <source>
        <dbReference type="EMBL" id="KIK61031.1"/>
    </source>
</evidence>
<dbReference type="AlphaFoldDB" id="A0A0D0BYX8"/>
<feature type="region of interest" description="Disordered" evidence="1">
    <location>
        <begin position="691"/>
        <end position="715"/>
    </location>
</feature>
<proteinExistence type="predicted"/>
<keyword evidence="4" id="KW-1185">Reference proteome</keyword>
<dbReference type="PANTHER" id="PTHR38248:SF2">
    <property type="entry name" value="FUNK1 11"/>
    <property type="match status" value="1"/>
</dbReference>
<dbReference type="InterPro" id="IPR011009">
    <property type="entry name" value="Kinase-like_dom_sf"/>
</dbReference>
<feature type="region of interest" description="Disordered" evidence="1">
    <location>
        <begin position="353"/>
        <end position="429"/>
    </location>
</feature>
<evidence type="ECO:0000256" key="1">
    <source>
        <dbReference type="SAM" id="MobiDB-lite"/>
    </source>
</evidence>
<dbReference type="PANTHER" id="PTHR38248">
    <property type="entry name" value="FUNK1 6"/>
    <property type="match status" value="1"/>
</dbReference>
<evidence type="ECO:0000313" key="4">
    <source>
        <dbReference type="Proteomes" id="UP000053593"/>
    </source>
</evidence>
<gene>
    <name evidence="3" type="ORF">GYMLUDRAFT_260994</name>
</gene>
<dbReference type="Gene3D" id="1.10.510.10">
    <property type="entry name" value="Transferase(Phosphotransferase) domain 1"/>
    <property type="match status" value="1"/>
</dbReference>
<dbReference type="HOGENOM" id="CLU_011584_1_1_1"/>
<dbReference type="Proteomes" id="UP000053593">
    <property type="component" value="Unassembled WGS sequence"/>
</dbReference>
<name>A0A0D0BYX8_9AGAR</name>
<accession>A0A0D0BYX8</accession>
<organism evidence="3 4">
    <name type="scientific">Collybiopsis luxurians FD-317 M1</name>
    <dbReference type="NCBI Taxonomy" id="944289"/>
    <lineage>
        <taxon>Eukaryota</taxon>
        <taxon>Fungi</taxon>
        <taxon>Dikarya</taxon>
        <taxon>Basidiomycota</taxon>
        <taxon>Agaricomycotina</taxon>
        <taxon>Agaricomycetes</taxon>
        <taxon>Agaricomycetidae</taxon>
        <taxon>Agaricales</taxon>
        <taxon>Marasmiineae</taxon>
        <taxon>Omphalotaceae</taxon>
        <taxon>Collybiopsis</taxon>
        <taxon>Collybiopsis luxurians</taxon>
    </lineage>
</organism>
<feature type="domain" description="Fungal-type protein kinase" evidence="2">
    <location>
        <begin position="146"/>
        <end position="566"/>
    </location>
</feature>
<dbReference type="SUPFAM" id="SSF56112">
    <property type="entry name" value="Protein kinase-like (PK-like)"/>
    <property type="match status" value="1"/>
</dbReference>
<sequence>MTLVASVDDFLRSIWPRLPSKLNNKSKEVFEVLKQRGFYDSKKARWTAFEHDPADSKEHETRAYAPLATVFQQIVDAGQHVARNELEQNFNFVVHGNTSLDSERREDSRPDAFSEILDTPMRRMNERLKSLKRDEKERAAKGKLTACVLQEFKKLKNVRSTDDDIKKLLWNANRVLALDPCRRFVLGTTIENISLRLWMLNRGTLLKSEEVDLMKDGLSLVHIFLSIAFSSAFSHTDSRRQYNILIDNKVYTTTETLCDRSAKNPFGRGVRVWKVQDTKNQIRVLKDLWVETTRRTEDEIYNRILEDVDRYTENREDGPQLQALVRECLFKPIASGRVQIEGEDDDTETKILRGYDTSNATSVPLLSPPKPAPMSSQSFGLSTPDDPDRDALCESQPEDQDEDEDEDKDKAEDEESSEANTNDDQEKRFDILNTQRCHYRIMFEQYAITLQNEPNLGNVLFAMIKVISALQVIHGAGWVHRDISSGNLYYCEERNTGIIGDLEYAKFKTDHVGHPGTPSFMACEAIMNTYGFYPYSYTPDPNTPRPAFLYNPLHDLEFIWWILVWILFFNDGDTRSPNSKGDSRSPNPDLRQAQMNRLFNGKLENNARMPFFRLPDLQGFLSDSFQFLLPTVMQFAQLLTKAYCEVEMSFPTLTFDIKTYKTVHSDCVTALKLVLQHASSVQLTSVKKRAQEASPVAGRKRRAILPQKKSRKKSK</sequence>
<reference evidence="3 4" key="1">
    <citation type="submission" date="2014-04" db="EMBL/GenBank/DDBJ databases">
        <title>Evolutionary Origins and Diversification of the Mycorrhizal Mutualists.</title>
        <authorList>
            <consortium name="DOE Joint Genome Institute"/>
            <consortium name="Mycorrhizal Genomics Consortium"/>
            <person name="Kohler A."/>
            <person name="Kuo A."/>
            <person name="Nagy L.G."/>
            <person name="Floudas D."/>
            <person name="Copeland A."/>
            <person name="Barry K.W."/>
            <person name="Cichocki N."/>
            <person name="Veneault-Fourrey C."/>
            <person name="LaButti K."/>
            <person name="Lindquist E.A."/>
            <person name="Lipzen A."/>
            <person name="Lundell T."/>
            <person name="Morin E."/>
            <person name="Murat C."/>
            <person name="Riley R."/>
            <person name="Ohm R."/>
            <person name="Sun H."/>
            <person name="Tunlid A."/>
            <person name="Henrissat B."/>
            <person name="Grigoriev I.V."/>
            <person name="Hibbett D.S."/>
            <person name="Martin F."/>
        </authorList>
    </citation>
    <scope>NUCLEOTIDE SEQUENCE [LARGE SCALE GENOMIC DNA]</scope>
    <source>
        <strain evidence="3 4">FD-317 M1</strain>
    </source>
</reference>
<evidence type="ECO:0000259" key="2">
    <source>
        <dbReference type="Pfam" id="PF17667"/>
    </source>
</evidence>
<feature type="compositionally biased region" description="Basic residues" evidence="1">
    <location>
        <begin position="698"/>
        <end position="715"/>
    </location>
</feature>
<feature type="compositionally biased region" description="Acidic residues" evidence="1">
    <location>
        <begin position="396"/>
        <end position="423"/>
    </location>
</feature>
<dbReference type="Pfam" id="PF17667">
    <property type="entry name" value="Pkinase_fungal"/>
    <property type="match status" value="1"/>
</dbReference>
<protein>
    <recommendedName>
        <fullName evidence="2">Fungal-type protein kinase domain-containing protein</fullName>
    </recommendedName>
</protein>
<dbReference type="EMBL" id="KN834772">
    <property type="protein sequence ID" value="KIK61031.1"/>
    <property type="molecule type" value="Genomic_DNA"/>
</dbReference>
<dbReference type="OrthoDB" id="3271139at2759"/>